<dbReference type="Pfam" id="PF00400">
    <property type="entry name" value="WD40"/>
    <property type="match status" value="5"/>
</dbReference>
<accession>X6P224</accession>
<dbReference type="InterPro" id="IPR015943">
    <property type="entry name" value="WD40/YVTN_repeat-like_dom_sf"/>
</dbReference>
<comment type="caution">
    <text evidence="5">The sequence shown here is derived from an EMBL/GenBank/DDBJ whole genome shotgun (WGS) entry which is preliminary data.</text>
</comment>
<sequence>MTTFSNEKETLTQPAFTRSEEEINLIIQHWIRILHIRFGWVHDLNKFVFNYVSLFIYLFFIQMSNIYLILYNTDDHNLHTVRVWDLDNNEHIQLFTGHLRTVHCVKFSLYHYYNHHRNVVCSSSNTIRFWDFKNNRQLQIFDKHTGSIRGIAFSRFNSCRYLCSGSFDNTVRLWDVETSESLHVFNGHEDYVRCIDISPLQSNNNINMIGGNGYTICSGSDDKTIRIWDIETFKPLTVFKGHTYWVRSVKYGSNKLGSICSANIILSCSEDKFVCLWDIRSGKQIQKFHGHTHGVTCVEYSPFVIDIKFSGSSSNVICSGSIDNTIRFWDIRSNKGELYVIKGYDSDHGISCFKFISLGENKKTNNIHLCYGSHNGPVHVWG</sequence>
<dbReference type="GO" id="GO:0005634">
    <property type="term" value="C:nucleus"/>
    <property type="evidence" value="ECO:0007669"/>
    <property type="project" value="TreeGrafter"/>
</dbReference>
<dbReference type="CDD" id="cd00200">
    <property type="entry name" value="WD40"/>
    <property type="match status" value="1"/>
</dbReference>
<dbReference type="PANTHER" id="PTHR19849">
    <property type="entry name" value="PHOSPHOLIPASE A-2-ACTIVATING PROTEIN"/>
    <property type="match status" value="1"/>
</dbReference>
<dbReference type="InterPro" id="IPR001680">
    <property type="entry name" value="WD40_rpt"/>
</dbReference>
<keyword evidence="4" id="KW-0812">Transmembrane</keyword>
<dbReference type="OrthoDB" id="431715at2759"/>
<dbReference type="Proteomes" id="UP000023152">
    <property type="component" value="Unassembled WGS sequence"/>
</dbReference>
<dbReference type="InterPro" id="IPR020472">
    <property type="entry name" value="WD40_PAC1"/>
</dbReference>
<feature type="repeat" description="WD" evidence="3">
    <location>
        <begin position="288"/>
        <end position="339"/>
    </location>
</feature>
<keyword evidence="4" id="KW-0472">Membrane</keyword>
<dbReference type="Gene3D" id="2.130.10.10">
    <property type="entry name" value="YVTN repeat-like/Quinoprotein amine dehydrogenase"/>
    <property type="match status" value="2"/>
</dbReference>
<feature type="repeat" description="WD" evidence="3">
    <location>
        <begin position="212"/>
        <end position="238"/>
    </location>
</feature>
<dbReference type="GO" id="GO:0043161">
    <property type="term" value="P:proteasome-mediated ubiquitin-dependent protein catabolic process"/>
    <property type="evidence" value="ECO:0007669"/>
    <property type="project" value="TreeGrafter"/>
</dbReference>
<evidence type="ECO:0000313" key="5">
    <source>
        <dbReference type="EMBL" id="ETO32188.1"/>
    </source>
</evidence>
<keyword evidence="4" id="KW-1133">Transmembrane helix</keyword>
<evidence type="ECO:0000313" key="6">
    <source>
        <dbReference type="Proteomes" id="UP000023152"/>
    </source>
</evidence>
<evidence type="ECO:0000256" key="2">
    <source>
        <dbReference type="ARBA" id="ARBA00022737"/>
    </source>
</evidence>
<dbReference type="PROSITE" id="PS00678">
    <property type="entry name" value="WD_REPEATS_1"/>
    <property type="match status" value="4"/>
</dbReference>
<dbReference type="InterPro" id="IPR019775">
    <property type="entry name" value="WD40_repeat_CS"/>
</dbReference>
<reference evidence="5 6" key="1">
    <citation type="journal article" date="2013" name="Curr. Biol.">
        <title>The Genome of the Foraminiferan Reticulomyxa filosa.</title>
        <authorList>
            <person name="Glockner G."/>
            <person name="Hulsmann N."/>
            <person name="Schleicher M."/>
            <person name="Noegel A.A."/>
            <person name="Eichinger L."/>
            <person name="Gallinger C."/>
            <person name="Pawlowski J."/>
            <person name="Sierra R."/>
            <person name="Euteneuer U."/>
            <person name="Pillet L."/>
            <person name="Moustafa A."/>
            <person name="Platzer M."/>
            <person name="Groth M."/>
            <person name="Szafranski K."/>
            <person name="Schliwa M."/>
        </authorList>
    </citation>
    <scope>NUCLEOTIDE SEQUENCE [LARGE SCALE GENOMIC DNA]</scope>
</reference>
<name>X6P224_RETFI</name>
<dbReference type="SMART" id="SM00320">
    <property type="entry name" value="WD40"/>
    <property type="match status" value="5"/>
</dbReference>
<feature type="repeat" description="WD" evidence="3">
    <location>
        <begin position="141"/>
        <end position="184"/>
    </location>
</feature>
<dbReference type="InterPro" id="IPR036322">
    <property type="entry name" value="WD40_repeat_dom_sf"/>
</dbReference>
<organism evidence="5 6">
    <name type="scientific">Reticulomyxa filosa</name>
    <dbReference type="NCBI Taxonomy" id="46433"/>
    <lineage>
        <taxon>Eukaryota</taxon>
        <taxon>Sar</taxon>
        <taxon>Rhizaria</taxon>
        <taxon>Retaria</taxon>
        <taxon>Foraminifera</taxon>
        <taxon>Monothalamids</taxon>
        <taxon>Reticulomyxidae</taxon>
        <taxon>Reticulomyxa</taxon>
    </lineage>
</organism>
<dbReference type="SUPFAM" id="SSF50978">
    <property type="entry name" value="WD40 repeat-like"/>
    <property type="match status" value="1"/>
</dbReference>
<evidence type="ECO:0000256" key="1">
    <source>
        <dbReference type="ARBA" id="ARBA00022574"/>
    </source>
</evidence>
<proteinExistence type="predicted"/>
<gene>
    <name evidence="5" type="ORF">RFI_04928</name>
</gene>
<dbReference type="GO" id="GO:0043130">
    <property type="term" value="F:ubiquitin binding"/>
    <property type="evidence" value="ECO:0007669"/>
    <property type="project" value="TreeGrafter"/>
</dbReference>
<evidence type="ECO:0000256" key="3">
    <source>
        <dbReference type="PROSITE-ProRule" id="PRU00221"/>
    </source>
</evidence>
<dbReference type="GO" id="GO:0010992">
    <property type="term" value="P:ubiquitin recycling"/>
    <property type="evidence" value="ECO:0007669"/>
    <property type="project" value="TreeGrafter"/>
</dbReference>
<dbReference type="PRINTS" id="PR00320">
    <property type="entry name" value="GPROTEINBRPT"/>
</dbReference>
<keyword evidence="1 3" id="KW-0853">WD repeat</keyword>
<dbReference type="PROSITE" id="PS50294">
    <property type="entry name" value="WD_REPEATS_REGION"/>
    <property type="match status" value="2"/>
</dbReference>
<evidence type="ECO:0000256" key="4">
    <source>
        <dbReference type="SAM" id="Phobius"/>
    </source>
</evidence>
<dbReference type="PROSITE" id="PS50082">
    <property type="entry name" value="WD_REPEATS_2"/>
    <property type="match status" value="4"/>
</dbReference>
<feature type="repeat" description="WD" evidence="3">
    <location>
        <begin position="239"/>
        <end position="287"/>
    </location>
</feature>
<dbReference type="EMBL" id="ASPP01004412">
    <property type="protein sequence ID" value="ETO32188.1"/>
    <property type="molecule type" value="Genomic_DNA"/>
</dbReference>
<protein>
    <submittedName>
        <fullName evidence="5">Uncharacterized protein</fullName>
    </submittedName>
</protein>
<feature type="transmembrane region" description="Helical" evidence="4">
    <location>
        <begin position="48"/>
        <end position="70"/>
    </location>
</feature>
<dbReference type="GO" id="GO:0005737">
    <property type="term" value="C:cytoplasm"/>
    <property type="evidence" value="ECO:0007669"/>
    <property type="project" value="TreeGrafter"/>
</dbReference>
<keyword evidence="2" id="KW-0677">Repeat</keyword>
<dbReference type="PANTHER" id="PTHR19849:SF1">
    <property type="entry name" value="F-BOX_WD REPEAT-CONTAINING PROTEIN 7"/>
    <property type="match status" value="1"/>
</dbReference>
<keyword evidence="6" id="KW-1185">Reference proteome</keyword>
<dbReference type="AlphaFoldDB" id="X6P224"/>